<dbReference type="Proteomes" id="UP000221110">
    <property type="component" value="Segment"/>
</dbReference>
<accession>A0A223LFF3</accession>
<dbReference type="KEGG" id="vg:40089589"/>
<evidence type="ECO:0000313" key="1">
    <source>
        <dbReference type="EMBL" id="ASU00768.1"/>
    </source>
</evidence>
<protein>
    <submittedName>
        <fullName evidence="1">Baseplate wedge subunit</fullName>
    </submittedName>
</protein>
<sequence>MIFSFFDPIDYQGKSTTDIFKNYRAYFNRVIVKYKPEVYWINGSTRPEMLAHELYGNQQLYWVLLMLNDVYDPFYGWITTQDAAYDYAQQQYPENKVVYHVDANGEKYWNLVEDPDFPRHWYDAGDTSRSHIQYVGALRAVDSLEAQSAVNEQKRKILIISEADINSFLNDMIREMEKV</sequence>
<dbReference type="RefSeq" id="YP_009613219.1">
    <property type="nucleotide sequence ID" value="NC_042019.1"/>
</dbReference>
<organism evidence="1 2">
    <name type="scientific">Aeromonas phage AS-gz</name>
    <dbReference type="NCBI Taxonomy" id="2026082"/>
    <lineage>
        <taxon>Viruses</taxon>
        <taxon>Duplodnaviria</taxon>
        <taxon>Heunggongvirae</taxon>
        <taxon>Uroviricota</taxon>
        <taxon>Caudoviricetes</taxon>
        <taxon>Pantevenvirales</taxon>
        <taxon>Straboviridae</taxon>
        <taxon>Tulanevirus</taxon>
        <taxon>Tulanevirus asgz</taxon>
    </lineage>
</organism>
<keyword evidence="2" id="KW-1185">Reference proteome</keyword>
<dbReference type="EMBL" id="MF479730">
    <property type="protein sequence ID" value="ASU00768.1"/>
    <property type="molecule type" value="Genomic_DNA"/>
</dbReference>
<reference evidence="1 2" key="1">
    <citation type="submission" date="2017-07" db="EMBL/GenBank/DDBJ databases">
        <title>In vitro design and evaluation of phage cocktails against multidrug-resistant Aeromonas salmonicida.</title>
        <authorList>
            <person name="Chen L."/>
            <person name="Yuan S."/>
            <person name="Ma Y."/>
        </authorList>
    </citation>
    <scope>NUCLEOTIDE SEQUENCE [LARGE SCALE GENOMIC DNA]</scope>
</reference>
<dbReference type="Pfam" id="PF11246">
    <property type="entry name" value="Phage_gp53"/>
    <property type="match status" value="1"/>
</dbReference>
<dbReference type="InterPro" id="IPR022607">
    <property type="entry name" value="Phage_T4_Gp53_baseplate_wedge"/>
</dbReference>
<evidence type="ECO:0000313" key="2">
    <source>
        <dbReference type="Proteomes" id="UP000221110"/>
    </source>
</evidence>
<name>A0A223LFF3_9CAUD</name>
<dbReference type="GeneID" id="40089589"/>
<proteinExistence type="predicted"/>